<feature type="compositionally biased region" description="Low complexity" evidence="17">
    <location>
        <begin position="1"/>
        <end position="13"/>
    </location>
</feature>
<dbReference type="SFLD" id="SFLDS00003">
    <property type="entry name" value="Haloacid_Dehalogenase"/>
    <property type="match status" value="1"/>
</dbReference>
<proteinExistence type="inferred from homology"/>
<dbReference type="CDD" id="cd02078">
    <property type="entry name" value="P-type_ATPase_K"/>
    <property type="match status" value="1"/>
</dbReference>
<dbReference type="AlphaFoldDB" id="A0A3P5XFI2"/>
<keyword evidence="4 16" id="KW-0633">Potassium transport</keyword>
<evidence type="ECO:0000256" key="4">
    <source>
        <dbReference type="ARBA" id="ARBA00022538"/>
    </source>
</evidence>
<dbReference type="Gene3D" id="3.40.1110.10">
    <property type="entry name" value="Calcium-transporting ATPase, cytoplasmic domain N"/>
    <property type="match status" value="1"/>
</dbReference>
<dbReference type="OrthoDB" id="9814270at2"/>
<evidence type="ECO:0000256" key="7">
    <source>
        <dbReference type="ARBA" id="ARBA00022723"/>
    </source>
</evidence>
<evidence type="ECO:0000256" key="1">
    <source>
        <dbReference type="ARBA" id="ARBA00004651"/>
    </source>
</evidence>
<dbReference type="Gene3D" id="2.70.150.10">
    <property type="entry name" value="Calcium-transporting ATPase, cytoplasmic transduction domain A"/>
    <property type="match status" value="1"/>
</dbReference>
<dbReference type="InterPro" id="IPR023299">
    <property type="entry name" value="ATPase_P-typ_cyto_dom_N"/>
</dbReference>
<evidence type="ECO:0000259" key="18">
    <source>
        <dbReference type="Pfam" id="PF00122"/>
    </source>
</evidence>
<keyword evidence="10 16" id="KW-0460">Magnesium</keyword>
<evidence type="ECO:0000256" key="14">
    <source>
        <dbReference type="ARBA" id="ARBA00023065"/>
    </source>
</evidence>
<keyword evidence="13 16" id="KW-1133">Transmembrane helix</keyword>
<evidence type="ECO:0000256" key="15">
    <source>
        <dbReference type="ARBA" id="ARBA00023136"/>
    </source>
</evidence>
<evidence type="ECO:0000256" key="11">
    <source>
        <dbReference type="ARBA" id="ARBA00022958"/>
    </source>
</evidence>
<protein>
    <recommendedName>
        <fullName evidence="16">Potassium-transporting ATPase ATP-binding subunit</fullName>
        <ecNumber evidence="16">7.2.2.6</ecNumber>
    </recommendedName>
    <alternativeName>
        <fullName evidence="16">ATP phosphohydrolase [potassium-transporting] B chain</fullName>
    </alternativeName>
    <alternativeName>
        <fullName evidence="16">Potassium-binding and translocating subunit B</fullName>
    </alternativeName>
    <alternativeName>
        <fullName evidence="16">Potassium-translocating ATPase B chain</fullName>
    </alternativeName>
</protein>
<evidence type="ECO:0000256" key="12">
    <source>
        <dbReference type="ARBA" id="ARBA00022967"/>
    </source>
</evidence>
<dbReference type="InterPro" id="IPR008250">
    <property type="entry name" value="ATPase_P-typ_transduc_dom_A_sf"/>
</dbReference>
<keyword evidence="2 16" id="KW-0813">Transport</keyword>
<dbReference type="SUPFAM" id="SSF81665">
    <property type="entry name" value="Calcium ATPase, transmembrane domain M"/>
    <property type="match status" value="1"/>
</dbReference>
<dbReference type="Pfam" id="PF00702">
    <property type="entry name" value="Hydrolase"/>
    <property type="match status" value="1"/>
</dbReference>
<evidence type="ECO:0000256" key="2">
    <source>
        <dbReference type="ARBA" id="ARBA00022448"/>
    </source>
</evidence>
<evidence type="ECO:0000256" key="5">
    <source>
        <dbReference type="ARBA" id="ARBA00022553"/>
    </source>
</evidence>
<dbReference type="GO" id="GO:0008556">
    <property type="term" value="F:P-type potassium transmembrane transporter activity"/>
    <property type="evidence" value="ECO:0007669"/>
    <property type="project" value="UniProtKB-UniRule"/>
</dbReference>
<feature type="region of interest" description="Disordered" evidence="17">
    <location>
        <begin position="1"/>
        <end position="20"/>
    </location>
</feature>
<feature type="transmembrane region" description="Helical" evidence="16">
    <location>
        <begin position="623"/>
        <end position="644"/>
    </location>
</feature>
<comment type="subcellular location">
    <subcellularLocation>
        <location evidence="1 16">Cell membrane</location>
        <topology evidence="1 16">Multi-pass membrane protein</topology>
    </subcellularLocation>
</comment>
<keyword evidence="12 16" id="KW-1278">Translocase</keyword>
<sequence>MSTATTQAPAPATGSGSTVRRSSAITAASLAQAIPGAFRKLDPRSMWRNPVMFIVEVGAALTTAIAVAEPFLGGPEPSGGSAIPATFTWAIAGWLWLTVLFANLAESVAEGRGKAQADSLRKTRTSTPANLIAAYDDAADPAAERAALVQTPSSDLTLGDMVVVTAGELVPGDGDIVWGIAAIDESAITGESAPVVRESGGDRSAVTGGTRVLSDRIVVRITSRPGETFVDRMIGLVEGAARQKTPNEIALNVLLASLSIVFVVVTLTVNPIASYVDAQASVPVLVALLVCLIPTTIGALLSAIGIAGMDRLVQHNVLAMSGRAVEAAGDVTTLLLDKTGTITYGNRMASAFLPVPGVLASDLVSVAAQASLADPTPEGKSIVTLAAAQGFDVGGSAAGEIVPFTAQTRMSGLDLPDGTSLRKGAGSAVTAWAGAISPLPDATARALDAQITEVSQSGGTPLVVAATGTDGTARVLGVVHLKDVVKDGLRERFAELRAMGIRTVMITGDNPLTAKAIAAEAGVDDFLAEATPEDKMALIRKEQAGGRLVAMTGDGTNDAPALAQADVGVAMNTGTSAAKEAGNMVDLDSDPTKLIDIVRIGKQLLITRGALTTFSIANDIAKYFAIIPAMFAGVFPGLGVLNIMGLHSPASAVLSAIIFNAVVIVFLIPLALKGVRYRPMGADKVLGRNLLVYGLGGVVVPFIGIWLIDLAIRLIPGF</sequence>
<dbReference type="Gene3D" id="3.40.50.1000">
    <property type="entry name" value="HAD superfamily/HAD-like"/>
    <property type="match status" value="1"/>
</dbReference>
<comment type="subunit">
    <text evidence="16">The system is composed of three essential subunits: KdpA, KdpB and KdpC.</text>
</comment>
<dbReference type="NCBIfam" id="TIGR01494">
    <property type="entry name" value="ATPase_P-type"/>
    <property type="match status" value="2"/>
</dbReference>
<feature type="binding site" evidence="16">
    <location>
        <position position="558"/>
    </location>
    <ligand>
        <name>Mg(2+)</name>
        <dbReference type="ChEBI" id="CHEBI:18420"/>
    </ligand>
</feature>
<dbReference type="PROSITE" id="PS00154">
    <property type="entry name" value="ATPASE_E1_E2"/>
    <property type="match status" value="1"/>
</dbReference>
<evidence type="ECO:0000256" key="3">
    <source>
        <dbReference type="ARBA" id="ARBA00022475"/>
    </source>
</evidence>
<dbReference type="Proteomes" id="UP000280861">
    <property type="component" value="Unassembled WGS sequence"/>
</dbReference>
<dbReference type="InterPro" id="IPR044492">
    <property type="entry name" value="P_typ_ATPase_HD_dom"/>
</dbReference>
<feature type="transmembrane region" description="Helical" evidence="16">
    <location>
        <begin position="690"/>
        <end position="715"/>
    </location>
</feature>
<feature type="binding site" evidence="16">
    <location>
        <begin position="404"/>
        <end position="411"/>
    </location>
    <ligand>
        <name>ATP</name>
        <dbReference type="ChEBI" id="CHEBI:30616"/>
    </ligand>
</feature>
<feature type="active site" description="4-aspartylphosphate intermediate" evidence="16">
    <location>
        <position position="337"/>
    </location>
</feature>
<feature type="transmembrane region" description="Helical" evidence="16">
    <location>
        <begin position="49"/>
        <end position="67"/>
    </location>
</feature>
<comment type="similarity">
    <text evidence="16">Belongs to the cation transport ATPase (P-type) (TC 3.A.3) family. Type IA subfamily.</text>
</comment>
<dbReference type="GO" id="GO:0005886">
    <property type="term" value="C:plasma membrane"/>
    <property type="evidence" value="ECO:0007669"/>
    <property type="project" value="UniProtKB-SubCell"/>
</dbReference>
<dbReference type="InterPro" id="IPR001757">
    <property type="entry name" value="P_typ_ATPase"/>
</dbReference>
<dbReference type="InterPro" id="IPR018303">
    <property type="entry name" value="ATPase_P-typ_P_site"/>
</dbReference>
<accession>A0A3P5XFI2</accession>
<feature type="binding site" evidence="16">
    <location>
        <position position="554"/>
    </location>
    <ligand>
        <name>Mg(2+)</name>
        <dbReference type="ChEBI" id="CHEBI:18420"/>
    </ligand>
</feature>
<evidence type="ECO:0000256" key="10">
    <source>
        <dbReference type="ARBA" id="ARBA00022842"/>
    </source>
</evidence>
<dbReference type="EMBL" id="UXAU01000024">
    <property type="protein sequence ID" value="VDC26344.1"/>
    <property type="molecule type" value="Genomic_DNA"/>
</dbReference>
<keyword evidence="20" id="KW-1185">Reference proteome</keyword>
<dbReference type="SUPFAM" id="SSF81653">
    <property type="entry name" value="Calcium ATPase, transduction domain A"/>
    <property type="match status" value="1"/>
</dbReference>
<keyword evidence="14 16" id="KW-0406">Ion transport</keyword>
<dbReference type="GO" id="GO:0000287">
    <property type="term" value="F:magnesium ion binding"/>
    <property type="evidence" value="ECO:0007669"/>
    <property type="project" value="UniProtKB-UniRule"/>
</dbReference>
<keyword evidence="3 16" id="KW-1003">Cell membrane</keyword>
<dbReference type="GO" id="GO:0005524">
    <property type="term" value="F:ATP binding"/>
    <property type="evidence" value="ECO:0007669"/>
    <property type="project" value="UniProtKB-UniRule"/>
</dbReference>
<dbReference type="InterPro" id="IPR023298">
    <property type="entry name" value="ATPase_P-typ_TM_dom_sf"/>
</dbReference>
<reference evidence="19 20" key="1">
    <citation type="submission" date="2018-11" db="EMBL/GenBank/DDBJ databases">
        <authorList>
            <person name="Criscuolo A."/>
        </authorList>
    </citation>
    <scope>NUCLEOTIDE SEQUENCE [LARGE SCALE GENOMIC DNA]</scope>
    <source>
        <strain evidence="19">AT11b</strain>
    </source>
</reference>
<dbReference type="InterPro" id="IPR006391">
    <property type="entry name" value="P-type_ATPase_bsu_IA"/>
</dbReference>
<feature type="transmembrane region" description="Helical" evidence="16">
    <location>
        <begin position="87"/>
        <end position="105"/>
    </location>
</feature>
<evidence type="ECO:0000313" key="19">
    <source>
        <dbReference type="EMBL" id="VDC26344.1"/>
    </source>
</evidence>
<dbReference type="PANTHER" id="PTHR43743">
    <property type="entry name" value="POTASSIUM-TRANSPORTING ATPASE ATP-BINDING SUBUNIT"/>
    <property type="match status" value="1"/>
</dbReference>
<dbReference type="PANTHER" id="PTHR43743:SF1">
    <property type="entry name" value="POTASSIUM-TRANSPORTING ATPASE ATP-BINDING SUBUNIT"/>
    <property type="match status" value="1"/>
</dbReference>
<feature type="transmembrane region" description="Helical" evidence="16">
    <location>
        <begin position="249"/>
        <end position="273"/>
    </location>
</feature>
<organism evidence="19 20">
    <name type="scientific">Arthrobacter ulcerisalmonis</name>
    <dbReference type="NCBI Taxonomy" id="2483813"/>
    <lineage>
        <taxon>Bacteria</taxon>
        <taxon>Bacillati</taxon>
        <taxon>Actinomycetota</taxon>
        <taxon>Actinomycetes</taxon>
        <taxon>Micrococcales</taxon>
        <taxon>Micrococcaceae</taxon>
        <taxon>Arthrobacter</taxon>
    </lineage>
</organism>
<keyword evidence="7 16" id="KW-0479">Metal-binding</keyword>
<dbReference type="NCBIfam" id="TIGR01497">
    <property type="entry name" value="kdpB"/>
    <property type="match status" value="1"/>
</dbReference>
<evidence type="ECO:0000256" key="13">
    <source>
        <dbReference type="ARBA" id="ARBA00022989"/>
    </source>
</evidence>
<feature type="transmembrane region" description="Helical" evidence="16">
    <location>
        <begin position="285"/>
        <end position="307"/>
    </location>
</feature>
<feature type="binding site" evidence="16">
    <location>
        <position position="423"/>
    </location>
    <ligand>
        <name>ATP</name>
        <dbReference type="ChEBI" id="CHEBI:30616"/>
    </ligand>
</feature>
<comment type="catalytic activity">
    <reaction evidence="16">
        <text>K(+)(out) + ATP + H2O = K(+)(in) + ADP + phosphate + H(+)</text>
        <dbReference type="Rhea" id="RHEA:16777"/>
        <dbReference type="ChEBI" id="CHEBI:15377"/>
        <dbReference type="ChEBI" id="CHEBI:15378"/>
        <dbReference type="ChEBI" id="CHEBI:29103"/>
        <dbReference type="ChEBI" id="CHEBI:30616"/>
        <dbReference type="ChEBI" id="CHEBI:43474"/>
        <dbReference type="ChEBI" id="CHEBI:456216"/>
        <dbReference type="EC" id="7.2.2.6"/>
    </reaction>
</comment>
<dbReference type="SFLD" id="SFLDF00027">
    <property type="entry name" value="p-type_atpase"/>
    <property type="match status" value="1"/>
</dbReference>
<comment type="function">
    <text evidence="16">Part of the high-affinity ATP-driven potassium transport (or Kdp) system, which catalyzes the hydrolysis of ATP coupled with the electrogenic transport of potassium into the cytoplasm. This subunit is responsible for energy coupling to the transport system and for the release of the potassium ions to the cytoplasm.</text>
</comment>
<keyword evidence="15 16" id="KW-0472">Membrane</keyword>
<evidence type="ECO:0000256" key="8">
    <source>
        <dbReference type="ARBA" id="ARBA00022741"/>
    </source>
</evidence>
<dbReference type="PRINTS" id="PR00119">
    <property type="entry name" value="CATATPASE"/>
</dbReference>
<keyword evidence="5 16" id="KW-0597">Phosphoprotein</keyword>
<keyword evidence="6 16" id="KW-0812">Transmembrane</keyword>
<evidence type="ECO:0000256" key="17">
    <source>
        <dbReference type="SAM" id="MobiDB-lite"/>
    </source>
</evidence>
<dbReference type="InterPro" id="IPR023214">
    <property type="entry name" value="HAD_sf"/>
</dbReference>
<feature type="binding site" evidence="16">
    <location>
        <position position="378"/>
    </location>
    <ligand>
        <name>ATP</name>
        <dbReference type="ChEBI" id="CHEBI:30616"/>
    </ligand>
</feature>
<feature type="transmembrane region" description="Helical" evidence="16">
    <location>
        <begin position="650"/>
        <end position="670"/>
    </location>
</feature>
<dbReference type="RefSeq" id="WP_124091693.1">
    <property type="nucleotide sequence ID" value="NZ_JBHTHK010000001.1"/>
</dbReference>
<keyword evidence="8 16" id="KW-0547">Nucleotide-binding</keyword>
<dbReference type="SFLD" id="SFLDG00002">
    <property type="entry name" value="C1.7:_P-type_atpase_like"/>
    <property type="match status" value="1"/>
</dbReference>
<dbReference type="SUPFAM" id="SSF56784">
    <property type="entry name" value="HAD-like"/>
    <property type="match status" value="1"/>
</dbReference>
<dbReference type="InterPro" id="IPR036412">
    <property type="entry name" value="HAD-like_sf"/>
</dbReference>
<dbReference type="Pfam" id="PF00122">
    <property type="entry name" value="E1-E2_ATPase"/>
    <property type="match status" value="1"/>
</dbReference>
<keyword evidence="9 16" id="KW-0067">ATP-binding</keyword>
<dbReference type="EC" id="7.2.2.6" evidence="16"/>
<evidence type="ECO:0000313" key="20">
    <source>
        <dbReference type="Proteomes" id="UP000280861"/>
    </source>
</evidence>
<evidence type="ECO:0000256" key="16">
    <source>
        <dbReference type="HAMAP-Rule" id="MF_00285"/>
    </source>
</evidence>
<feature type="binding site" evidence="16">
    <location>
        <position position="374"/>
    </location>
    <ligand>
        <name>ATP</name>
        <dbReference type="ChEBI" id="CHEBI:30616"/>
    </ligand>
</feature>
<feature type="domain" description="P-type ATPase A" evidence="18">
    <location>
        <begin position="148"/>
        <end position="238"/>
    </location>
</feature>
<dbReference type="HAMAP" id="MF_00285">
    <property type="entry name" value="KdpB"/>
    <property type="match status" value="1"/>
</dbReference>
<keyword evidence="19" id="KW-0378">Hydrolase</keyword>
<dbReference type="InterPro" id="IPR059000">
    <property type="entry name" value="ATPase_P-type_domA"/>
</dbReference>
<evidence type="ECO:0000256" key="9">
    <source>
        <dbReference type="ARBA" id="ARBA00022840"/>
    </source>
</evidence>
<keyword evidence="11 16" id="KW-0630">Potassium</keyword>
<dbReference type="GO" id="GO:0016887">
    <property type="term" value="F:ATP hydrolysis activity"/>
    <property type="evidence" value="ECO:0007669"/>
    <property type="project" value="InterPro"/>
</dbReference>
<name>A0A3P5XFI2_9MICC</name>
<evidence type="ECO:0000256" key="6">
    <source>
        <dbReference type="ARBA" id="ARBA00022692"/>
    </source>
</evidence>
<gene>
    <name evidence="16 19" type="primary">kdpB</name>
    <name evidence="19" type="ORF">PSET11_01759</name>
</gene>